<feature type="region of interest" description="Disordered" evidence="1">
    <location>
        <begin position="1"/>
        <end position="22"/>
    </location>
</feature>
<protein>
    <submittedName>
        <fullName evidence="2">Uncharacterized protein</fullName>
    </submittedName>
</protein>
<name>A0AAP0BAF9_9ASPA</name>
<gene>
    <name evidence="2" type="ORF">KSP39_PZI014354</name>
</gene>
<dbReference type="AlphaFoldDB" id="A0AAP0BAF9"/>
<evidence type="ECO:0000256" key="1">
    <source>
        <dbReference type="SAM" id="MobiDB-lite"/>
    </source>
</evidence>
<accession>A0AAP0BAF9</accession>
<reference evidence="2 3" key="1">
    <citation type="journal article" date="2022" name="Nat. Plants">
        <title>Genomes of leafy and leafless Platanthera orchids illuminate the evolution of mycoheterotrophy.</title>
        <authorList>
            <person name="Li M.H."/>
            <person name="Liu K.W."/>
            <person name="Li Z."/>
            <person name="Lu H.C."/>
            <person name="Ye Q.L."/>
            <person name="Zhang D."/>
            <person name="Wang J.Y."/>
            <person name="Li Y.F."/>
            <person name="Zhong Z.M."/>
            <person name="Liu X."/>
            <person name="Yu X."/>
            <person name="Liu D.K."/>
            <person name="Tu X.D."/>
            <person name="Liu B."/>
            <person name="Hao Y."/>
            <person name="Liao X.Y."/>
            <person name="Jiang Y.T."/>
            <person name="Sun W.H."/>
            <person name="Chen J."/>
            <person name="Chen Y.Q."/>
            <person name="Ai Y."/>
            <person name="Zhai J.W."/>
            <person name="Wu S.S."/>
            <person name="Zhou Z."/>
            <person name="Hsiao Y.Y."/>
            <person name="Wu W.L."/>
            <person name="Chen Y.Y."/>
            <person name="Lin Y.F."/>
            <person name="Hsu J.L."/>
            <person name="Li C.Y."/>
            <person name="Wang Z.W."/>
            <person name="Zhao X."/>
            <person name="Zhong W.Y."/>
            <person name="Ma X.K."/>
            <person name="Ma L."/>
            <person name="Huang J."/>
            <person name="Chen G.Z."/>
            <person name="Huang M.Z."/>
            <person name="Huang L."/>
            <person name="Peng D.H."/>
            <person name="Luo Y.B."/>
            <person name="Zou S.Q."/>
            <person name="Chen S.P."/>
            <person name="Lan S."/>
            <person name="Tsai W.C."/>
            <person name="Van de Peer Y."/>
            <person name="Liu Z.J."/>
        </authorList>
    </citation>
    <scope>NUCLEOTIDE SEQUENCE [LARGE SCALE GENOMIC DNA]</scope>
    <source>
        <strain evidence="2">Lor287</strain>
    </source>
</reference>
<proteinExistence type="predicted"/>
<evidence type="ECO:0000313" key="3">
    <source>
        <dbReference type="Proteomes" id="UP001418222"/>
    </source>
</evidence>
<dbReference type="Proteomes" id="UP001418222">
    <property type="component" value="Unassembled WGS sequence"/>
</dbReference>
<evidence type="ECO:0000313" key="2">
    <source>
        <dbReference type="EMBL" id="KAK8934630.1"/>
    </source>
</evidence>
<sequence length="94" mass="10827">MRMIRSAGENKGAIRGEDEGERRLCRRTESLRREIQTIFPVETTSSQLFYTTSINPFSPTVSGNHIEIEAQAQAHIVVTWNDHYMSLKDRYLAL</sequence>
<organism evidence="2 3">
    <name type="scientific">Platanthera zijinensis</name>
    <dbReference type="NCBI Taxonomy" id="2320716"/>
    <lineage>
        <taxon>Eukaryota</taxon>
        <taxon>Viridiplantae</taxon>
        <taxon>Streptophyta</taxon>
        <taxon>Embryophyta</taxon>
        <taxon>Tracheophyta</taxon>
        <taxon>Spermatophyta</taxon>
        <taxon>Magnoliopsida</taxon>
        <taxon>Liliopsida</taxon>
        <taxon>Asparagales</taxon>
        <taxon>Orchidaceae</taxon>
        <taxon>Orchidoideae</taxon>
        <taxon>Orchideae</taxon>
        <taxon>Orchidinae</taxon>
        <taxon>Platanthera</taxon>
    </lineage>
</organism>
<dbReference type="EMBL" id="JBBWWQ010000012">
    <property type="protein sequence ID" value="KAK8934630.1"/>
    <property type="molecule type" value="Genomic_DNA"/>
</dbReference>
<comment type="caution">
    <text evidence="2">The sequence shown here is derived from an EMBL/GenBank/DDBJ whole genome shotgun (WGS) entry which is preliminary data.</text>
</comment>
<keyword evidence="3" id="KW-1185">Reference proteome</keyword>
<feature type="compositionally biased region" description="Basic and acidic residues" evidence="1">
    <location>
        <begin position="12"/>
        <end position="22"/>
    </location>
</feature>